<dbReference type="PANTHER" id="PTHR42718:SF9">
    <property type="entry name" value="MAJOR FACILITATOR SUPERFAMILY MULTIDRUG TRANSPORTER MFSC"/>
    <property type="match status" value="1"/>
</dbReference>
<evidence type="ECO:0000313" key="10">
    <source>
        <dbReference type="EMBL" id="SNV83096.1"/>
    </source>
</evidence>
<feature type="transmembrane region" description="Helical" evidence="8">
    <location>
        <begin position="75"/>
        <end position="99"/>
    </location>
</feature>
<feature type="transmembrane region" description="Helical" evidence="8">
    <location>
        <begin position="137"/>
        <end position="158"/>
    </location>
</feature>
<feature type="transmembrane region" description="Helical" evidence="8">
    <location>
        <begin position="291"/>
        <end position="312"/>
    </location>
</feature>
<feature type="transmembrane region" description="Helical" evidence="8">
    <location>
        <begin position="333"/>
        <end position="352"/>
    </location>
</feature>
<feature type="transmembrane region" description="Helical" evidence="8">
    <location>
        <begin position="195"/>
        <end position="214"/>
    </location>
</feature>
<feature type="domain" description="Major facilitator superfamily (MFS) profile" evidence="9">
    <location>
        <begin position="10"/>
        <end position="458"/>
    </location>
</feature>
<comment type="subcellular location">
    <subcellularLocation>
        <location evidence="1">Cell membrane</location>
        <topology evidence="1">Multi-pass membrane protein</topology>
    </subcellularLocation>
</comment>
<gene>
    <name evidence="10" type="primary">stp</name>
    <name evidence="10" type="ORF">SAMEA4535761_02105</name>
</gene>
<dbReference type="PROSITE" id="PS50850">
    <property type="entry name" value="MFS"/>
    <property type="match status" value="1"/>
</dbReference>
<dbReference type="GO" id="GO:0005886">
    <property type="term" value="C:plasma membrane"/>
    <property type="evidence" value="ECO:0007669"/>
    <property type="project" value="UniProtKB-SubCell"/>
</dbReference>
<evidence type="ECO:0000256" key="3">
    <source>
        <dbReference type="ARBA" id="ARBA00022448"/>
    </source>
</evidence>
<evidence type="ECO:0000256" key="1">
    <source>
        <dbReference type="ARBA" id="ARBA00004651"/>
    </source>
</evidence>
<dbReference type="InterPro" id="IPR020846">
    <property type="entry name" value="MFS_dom"/>
</dbReference>
<feature type="transmembrane region" description="Helical" evidence="8">
    <location>
        <begin position="164"/>
        <end position="183"/>
    </location>
</feature>
<dbReference type="Gene3D" id="1.20.1720.10">
    <property type="entry name" value="Multidrug resistance protein D"/>
    <property type="match status" value="1"/>
</dbReference>
<keyword evidence="4" id="KW-1003">Cell membrane</keyword>
<sequence length="468" mass="48567">MRVAQNPAVLLAILVLSAMMMIFNETTVAVALPAIMAEFGVSADVAQWLLTGFLLTMAVVIPTSGFLIDRLTTRTLYFLSMALFLAGSVIAALAPAFWVLIAARVIQAAGTAVMIPLLFTVTLNVVSPQRRGTVMGLNAVVISVAPALGPTLAGLVLSRWTWHHIFWVMVPLPALLLILAIFVMPNVGEVRKTPLDALSVLLSVFAFGGLVYGLSTLTQLVTGESVAPGVAVGVGVVFTAIFAARQRRLAKVDKALLNLNALRYRDFTLSLVAIIVVFGSFLGTVNLLPMYLQGALGLSTVVTGLILLPGGVAQGIASPIAGRIFDAVGTRPIAIPGAILLAAAQVTLWLTLGETTPQWLIVTTLILTNIAMAMVMTPLMTASLSALPQPLYSHGSAILNTLQQLGGAAGTAVFIGIMSLGVAGGASQAEAAPVSFVVGIVASIIALAAVSFVGGKRKTVTVESSAPR</sequence>
<proteinExistence type="inferred from homology"/>
<feature type="transmembrane region" description="Helical" evidence="8">
    <location>
        <begin position="358"/>
        <end position="384"/>
    </location>
</feature>
<evidence type="ECO:0000313" key="11">
    <source>
        <dbReference type="Proteomes" id="UP000215374"/>
    </source>
</evidence>
<dbReference type="PANTHER" id="PTHR42718">
    <property type="entry name" value="MAJOR FACILITATOR SUPERFAMILY MULTIDRUG TRANSPORTER MFSC"/>
    <property type="match status" value="1"/>
</dbReference>
<evidence type="ECO:0000256" key="2">
    <source>
        <dbReference type="ARBA" id="ARBA00008537"/>
    </source>
</evidence>
<feature type="transmembrane region" description="Helical" evidence="8">
    <location>
        <begin position="105"/>
        <end position="125"/>
    </location>
</feature>
<comment type="similarity">
    <text evidence="2">Belongs to the major facilitator superfamily. EmrB family.</text>
</comment>
<protein>
    <submittedName>
        <fullName evidence="10">Lincomycin resistance protein</fullName>
    </submittedName>
</protein>
<keyword evidence="5 8" id="KW-0812">Transmembrane</keyword>
<feature type="transmembrane region" description="Helical" evidence="8">
    <location>
        <begin position="226"/>
        <end position="244"/>
    </location>
</feature>
<keyword evidence="7 8" id="KW-0472">Membrane</keyword>
<organism evidence="10 11">
    <name type="scientific">Corynebacterium imitans</name>
    <dbReference type="NCBI Taxonomy" id="156978"/>
    <lineage>
        <taxon>Bacteria</taxon>
        <taxon>Bacillati</taxon>
        <taxon>Actinomycetota</taxon>
        <taxon>Actinomycetes</taxon>
        <taxon>Mycobacteriales</taxon>
        <taxon>Corynebacteriaceae</taxon>
        <taxon>Corynebacterium</taxon>
    </lineage>
</organism>
<evidence type="ECO:0000259" key="9">
    <source>
        <dbReference type="PROSITE" id="PS50850"/>
    </source>
</evidence>
<name>A0A240AJN7_9CORY</name>
<keyword evidence="6 8" id="KW-1133">Transmembrane helix</keyword>
<dbReference type="EMBL" id="LT906467">
    <property type="protein sequence ID" value="SNV83096.1"/>
    <property type="molecule type" value="Genomic_DNA"/>
</dbReference>
<feature type="transmembrane region" description="Helical" evidence="8">
    <location>
        <begin position="405"/>
        <end position="426"/>
    </location>
</feature>
<dbReference type="SUPFAM" id="SSF103473">
    <property type="entry name" value="MFS general substrate transporter"/>
    <property type="match status" value="1"/>
</dbReference>
<evidence type="ECO:0000256" key="7">
    <source>
        <dbReference type="ARBA" id="ARBA00023136"/>
    </source>
</evidence>
<feature type="transmembrane region" description="Helical" evidence="8">
    <location>
        <begin position="47"/>
        <end position="68"/>
    </location>
</feature>
<dbReference type="InterPro" id="IPR036259">
    <property type="entry name" value="MFS_trans_sf"/>
</dbReference>
<dbReference type="Gene3D" id="1.20.1250.20">
    <property type="entry name" value="MFS general substrate transporter like domains"/>
    <property type="match status" value="1"/>
</dbReference>
<dbReference type="Pfam" id="PF07690">
    <property type="entry name" value="MFS_1"/>
    <property type="match status" value="1"/>
</dbReference>
<feature type="transmembrane region" description="Helical" evidence="8">
    <location>
        <begin position="264"/>
        <end position="285"/>
    </location>
</feature>
<keyword evidence="3" id="KW-0813">Transport</keyword>
<dbReference type="InterPro" id="IPR011701">
    <property type="entry name" value="MFS"/>
</dbReference>
<feature type="transmembrane region" description="Helical" evidence="8">
    <location>
        <begin position="432"/>
        <end position="453"/>
    </location>
</feature>
<evidence type="ECO:0000256" key="5">
    <source>
        <dbReference type="ARBA" id="ARBA00022692"/>
    </source>
</evidence>
<evidence type="ECO:0000256" key="4">
    <source>
        <dbReference type="ARBA" id="ARBA00022475"/>
    </source>
</evidence>
<accession>A0A240AJN7</accession>
<dbReference type="NCBIfam" id="TIGR00711">
    <property type="entry name" value="efflux_EmrB"/>
    <property type="match status" value="1"/>
</dbReference>
<dbReference type="GO" id="GO:0022857">
    <property type="term" value="F:transmembrane transporter activity"/>
    <property type="evidence" value="ECO:0007669"/>
    <property type="project" value="InterPro"/>
</dbReference>
<dbReference type="InterPro" id="IPR004638">
    <property type="entry name" value="EmrB-like"/>
</dbReference>
<dbReference type="Proteomes" id="UP000215374">
    <property type="component" value="Chromosome 1"/>
</dbReference>
<dbReference type="AlphaFoldDB" id="A0A240AJN7"/>
<evidence type="ECO:0000256" key="6">
    <source>
        <dbReference type="ARBA" id="ARBA00022989"/>
    </source>
</evidence>
<reference evidence="10 11" key="1">
    <citation type="submission" date="2017-06" db="EMBL/GenBank/DDBJ databases">
        <authorList>
            <consortium name="Pathogen Informatics"/>
        </authorList>
    </citation>
    <scope>NUCLEOTIDE SEQUENCE [LARGE SCALE GENOMIC DNA]</scope>
    <source>
        <strain evidence="10 11">NCTC13015</strain>
    </source>
</reference>
<dbReference type="PRINTS" id="PR01036">
    <property type="entry name" value="TCRTETB"/>
</dbReference>
<evidence type="ECO:0000256" key="8">
    <source>
        <dbReference type="SAM" id="Phobius"/>
    </source>
</evidence>